<dbReference type="EMBL" id="GBXM01096674">
    <property type="protein sequence ID" value="JAH11903.1"/>
    <property type="molecule type" value="Transcribed_RNA"/>
</dbReference>
<protein>
    <submittedName>
        <fullName evidence="2">Uncharacterized protein</fullName>
    </submittedName>
</protein>
<proteinExistence type="predicted"/>
<accession>A0A0E9Q733</accession>
<reference evidence="2" key="2">
    <citation type="journal article" date="2015" name="Fish Shellfish Immunol.">
        <title>Early steps in the European eel (Anguilla anguilla)-Vibrio vulnificus interaction in the gills: Role of the RtxA13 toxin.</title>
        <authorList>
            <person name="Callol A."/>
            <person name="Pajuelo D."/>
            <person name="Ebbesson L."/>
            <person name="Teles M."/>
            <person name="MacKenzie S."/>
            <person name="Amaro C."/>
        </authorList>
    </citation>
    <scope>NUCLEOTIDE SEQUENCE</scope>
</reference>
<sequence>MNIIMLRFWVIILLFWILKITILLSVEFNIH</sequence>
<evidence type="ECO:0000256" key="1">
    <source>
        <dbReference type="SAM" id="Phobius"/>
    </source>
</evidence>
<keyword evidence="1" id="KW-1133">Transmembrane helix</keyword>
<keyword evidence="1" id="KW-0812">Transmembrane</keyword>
<dbReference type="AlphaFoldDB" id="A0A0E9Q733"/>
<dbReference type="EMBL" id="GBXM01093317">
    <property type="protein sequence ID" value="JAH15260.1"/>
    <property type="molecule type" value="Transcribed_RNA"/>
</dbReference>
<evidence type="ECO:0000313" key="2">
    <source>
        <dbReference type="EMBL" id="JAH11903.1"/>
    </source>
</evidence>
<organism evidence="2">
    <name type="scientific">Anguilla anguilla</name>
    <name type="common">European freshwater eel</name>
    <name type="synonym">Muraena anguilla</name>
    <dbReference type="NCBI Taxonomy" id="7936"/>
    <lineage>
        <taxon>Eukaryota</taxon>
        <taxon>Metazoa</taxon>
        <taxon>Chordata</taxon>
        <taxon>Craniata</taxon>
        <taxon>Vertebrata</taxon>
        <taxon>Euteleostomi</taxon>
        <taxon>Actinopterygii</taxon>
        <taxon>Neopterygii</taxon>
        <taxon>Teleostei</taxon>
        <taxon>Anguilliformes</taxon>
        <taxon>Anguillidae</taxon>
        <taxon>Anguilla</taxon>
    </lineage>
</organism>
<keyword evidence="1" id="KW-0472">Membrane</keyword>
<reference evidence="2" key="1">
    <citation type="submission" date="2014-11" db="EMBL/GenBank/DDBJ databases">
        <authorList>
            <person name="Amaro Gonzalez C."/>
        </authorList>
    </citation>
    <scope>NUCLEOTIDE SEQUENCE</scope>
</reference>
<feature type="transmembrane region" description="Helical" evidence="1">
    <location>
        <begin position="6"/>
        <end position="26"/>
    </location>
</feature>
<name>A0A0E9Q733_ANGAN</name>